<feature type="domain" description="USP" evidence="4">
    <location>
        <begin position="208"/>
        <end position="527"/>
    </location>
</feature>
<proteinExistence type="predicted"/>
<dbReference type="Gene3D" id="2.60.210.10">
    <property type="entry name" value="Apoptosis, Tumor Necrosis Factor Receptor Associated Protein 2, Chain A"/>
    <property type="match status" value="1"/>
</dbReference>
<protein>
    <recommendedName>
        <fullName evidence="7">USP domain-containing protein</fullName>
    </recommendedName>
</protein>
<dbReference type="AlphaFoldDB" id="A0A059J598"/>
<dbReference type="HOGENOM" id="CLU_003532_2_0_1"/>
<dbReference type="Pfam" id="PF12436">
    <property type="entry name" value="USP7_ICP0_bdg"/>
    <property type="match status" value="1"/>
</dbReference>
<dbReference type="SUPFAM" id="SSF54001">
    <property type="entry name" value="Cysteine proteinases"/>
    <property type="match status" value="1"/>
</dbReference>
<dbReference type="InterPro" id="IPR050164">
    <property type="entry name" value="Peptidase_C19"/>
</dbReference>
<dbReference type="GO" id="GO:0031647">
    <property type="term" value="P:regulation of protein stability"/>
    <property type="evidence" value="ECO:0007669"/>
    <property type="project" value="TreeGrafter"/>
</dbReference>
<evidence type="ECO:0000256" key="1">
    <source>
        <dbReference type="ARBA" id="ARBA00022786"/>
    </source>
</evidence>
<dbReference type="PROSITE" id="PS50144">
    <property type="entry name" value="MATH"/>
    <property type="match status" value="1"/>
</dbReference>
<name>A0A059J598_TRIIM</name>
<dbReference type="InterPro" id="IPR001394">
    <property type="entry name" value="Peptidase_C19_UCH"/>
</dbReference>
<dbReference type="GO" id="GO:0005829">
    <property type="term" value="C:cytosol"/>
    <property type="evidence" value="ECO:0007669"/>
    <property type="project" value="TreeGrafter"/>
</dbReference>
<dbReference type="OrthoDB" id="289038at2759"/>
<dbReference type="Pfam" id="PF22486">
    <property type="entry name" value="MATH_2"/>
    <property type="match status" value="1"/>
</dbReference>
<feature type="domain" description="MATH" evidence="3">
    <location>
        <begin position="41"/>
        <end position="182"/>
    </location>
</feature>
<dbReference type="InterPro" id="IPR024729">
    <property type="entry name" value="USP7_ICP0-binding_dom"/>
</dbReference>
<dbReference type="InterPro" id="IPR028889">
    <property type="entry name" value="USP"/>
</dbReference>
<dbReference type="SUPFAM" id="SSF49599">
    <property type="entry name" value="TRAF domain-like"/>
    <property type="match status" value="1"/>
</dbReference>
<dbReference type="InterPro" id="IPR008974">
    <property type="entry name" value="TRAF-like"/>
</dbReference>
<gene>
    <name evidence="5" type="ORF">H109_05232</name>
</gene>
<dbReference type="Gene3D" id="3.90.70.10">
    <property type="entry name" value="Cysteine proteinases"/>
    <property type="match status" value="1"/>
</dbReference>
<organism evidence="5 6">
    <name type="scientific">Trichophyton interdigitale (strain MR816)</name>
    <dbReference type="NCBI Taxonomy" id="1215338"/>
    <lineage>
        <taxon>Eukaryota</taxon>
        <taxon>Fungi</taxon>
        <taxon>Dikarya</taxon>
        <taxon>Ascomycota</taxon>
        <taxon>Pezizomycotina</taxon>
        <taxon>Eurotiomycetes</taxon>
        <taxon>Eurotiomycetidae</taxon>
        <taxon>Onygenales</taxon>
        <taxon>Arthrodermataceae</taxon>
        <taxon>Trichophyton</taxon>
    </lineage>
</organism>
<dbReference type="GO" id="GO:0004843">
    <property type="term" value="F:cysteine-type deubiquitinase activity"/>
    <property type="evidence" value="ECO:0007669"/>
    <property type="project" value="InterPro"/>
</dbReference>
<keyword evidence="6" id="KW-1185">Reference proteome</keyword>
<accession>A0A059J598</accession>
<dbReference type="OMA" id="SNAHYYT"/>
<dbReference type="PROSITE" id="PS50235">
    <property type="entry name" value="USP_3"/>
    <property type="match status" value="1"/>
</dbReference>
<evidence type="ECO:0008006" key="7">
    <source>
        <dbReference type="Google" id="ProtNLM"/>
    </source>
</evidence>
<dbReference type="Pfam" id="PF00443">
    <property type="entry name" value="UCH"/>
    <property type="match status" value="1"/>
</dbReference>
<feature type="region of interest" description="Disordered" evidence="2">
    <location>
        <begin position="1"/>
        <end position="20"/>
    </location>
</feature>
<sequence length="822" mass="93470">MNTAGLAFRPKGPAATAKPPASDREILDTLMQLCWQNYCLSATISRHKSKLTTLGRFQIGLAYKRKSLVNPFSVEVVPAATRQILLYPQGNGVDKVSIYFQRYIDTSLPSKDWHACVQFALVLWDPKNPSNYVSHAAAHRFNAEEPDWGFTKFCERKKPSTSLETPGSPFSGTEGVKITAYVRVIKDPTGLLWHNFVKYDSKSVTGLVGVSNLGATDYLSCVVQNLYHISLFRKIIYQAPTAIHEPTDKAWALQHVFCLLHTKSSAISPVKLTDSFGWRAMHLFEPQDAQEFSSILLSCIEKRLRVSPCRDTFQNLFTIRGTTNLSAIKVSYEWSKEEEFNHVELNVRGHRTLMDSFKDYTSAVLFKDFYTGAIFETKDVIKRNTFSHLPWVLTIYLNRVEFDVNAGEMKKITDYHEFPEEIDMSPYLSSEADKSQSWDYILFGVVVHASGPSNAHYYTFIRPKPDGHFYKFDDDRVTLATMKEAMNDNFGVLKTNQEQPPPKVLEPYYNAKKYQEKTATMLIYIRKSEVNRVLADVLQDEIPTRIYSSPSAYTQEDHLEDFFGSKLMKEGAAAINAQSKELKANYTNNSGINVRFFSINDFYKHHGLDIVPKLPTDDKSASSLSYSHLQENVLVQELVSAVTQALNIPGKAIRIWPMITRQNGTLRPIGPPLDPGATMGDVRKTHYPRLPHEFQLWVESDGCLYGDRNGPDSSLVFLKHFDVIKQAVTGFSSIYVKPDDKPDDLSPMICRAMEWEPNTPISYYEEIKPTLIDKMDGKNTMKRLEIGDGDIICFQRVMTSTELSENIKYDNARDFYFSGLVE</sequence>
<comment type="caution">
    <text evidence="5">The sequence shown here is derived from an EMBL/GenBank/DDBJ whole genome shotgun (WGS) entry which is preliminary data.</text>
</comment>
<evidence type="ECO:0000313" key="6">
    <source>
        <dbReference type="Proteomes" id="UP000024533"/>
    </source>
</evidence>
<dbReference type="Proteomes" id="UP000024533">
    <property type="component" value="Unassembled WGS sequence"/>
</dbReference>
<evidence type="ECO:0000259" key="4">
    <source>
        <dbReference type="PROSITE" id="PS50235"/>
    </source>
</evidence>
<dbReference type="PANTHER" id="PTHR24006">
    <property type="entry name" value="UBIQUITIN CARBOXYL-TERMINAL HYDROLASE"/>
    <property type="match status" value="1"/>
</dbReference>
<feature type="compositionally biased region" description="Low complexity" evidence="2">
    <location>
        <begin position="10"/>
        <end position="20"/>
    </location>
</feature>
<dbReference type="GO" id="GO:0005634">
    <property type="term" value="C:nucleus"/>
    <property type="evidence" value="ECO:0007669"/>
    <property type="project" value="TreeGrafter"/>
</dbReference>
<reference evidence="5 6" key="1">
    <citation type="submission" date="2014-02" db="EMBL/GenBank/DDBJ databases">
        <title>The Genome Sequence of Trichophyton interdigitale MR816.</title>
        <authorList>
            <consortium name="The Broad Institute Genomics Platform"/>
            <person name="Cuomo C.A."/>
            <person name="White T.C."/>
            <person name="Graser Y."/>
            <person name="Martinez-Rossi N."/>
            <person name="Heitman J."/>
            <person name="Young S.K."/>
            <person name="Zeng Q."/>
            <person name="Gargeya S."/>
            <person name="Abouelleil A."/>
            <person name="Alvarado L."/>
            <person name="Chapman S.B."/>
            <person name="Gainer-Dewar J."/>
            <person name="Goldberg J."/>
            <person name="Griggs A."/>
            <person name="Gujja S."/>
            <person name="Hansen M."/>
            <person name="Howarth C."/>
            <person name="Imamovic A."/>
            <person name="Larimer J."/>
            <person name="Martinez D."/>
            <person name="Murphy C."/>
            <person name="Pearson M.D."/>
            <person name="Persinoti G."/>
            <person name="Poon T."/>
            <person name="Priest M."/>
            <person name="Roberts A.D."/>
            <person name="Saif S."/>
            <person name="Shea T.D."/>
            <person name="Sykes S.N."/>
            <person name="Wortman J."/>
            <person name="Nusbaum C."/>
            <person name="Birren B."/>
        </authorList>
    </citation>
    <scope>NUCLEOTIDE SEQUENCE [LARGE SCALE GENOMIC DNA]</scope>
    <source>
        <strain evidence="5 6">MR816</strain>
    </source>
</reference>
<dbReference type="Gene3D" id="3.10.20.90">
    <property type="entry name" value="Phosphatidylinositol 3-kinase Catalytic Subunit, Chain A, domain 1"/>
    <property type="match status" value="1"/>
</dbReference>
<dbReference type="GO" id="GO:0016579">
    <property type="term" value="P:protein deubiquitination"/>
    <property type="evidence" value="ECO:0007669"/>
    <property type="project" value="InterPro"/>
</dbReference>
<dbReference type="InterPro" id="IPR002083">
    <property type="entry name" value="MATH/TRAF_dom"/>
</dbReference>
<dbReference type="EMBL" id="AOKY01000333">
    <property type="protein sequence ID" value="KDB22853.1"/>
    <property type="molecule type" value="Genomic_DNA"/>
</dbReference>
<keyword evidence="1" id="KW-0833">Ubl conjugation pathway</keyword>
<dbReference type="STRING" id="1215338.A0A059J598"/>
<evidence type="ECO:0000259" key="3">
    <source>
        <dbReference type="PROSITE" id="PS50144"/>
    </source>
</evidence>
<evidence type="ECO:0000256" key="2">
    <source>
        <dbReference type="SAM" id="MobiDB-lite"/>
    </source>
</evidence>
<dbReference type="InterPro" id="IPR038765">
    <property type="entry name" value="Papain-like_cys_pep_sf"/>
</dbReference>
<evidence type="ECO:0000313" key="5">
    <source>
        <dbReference type="EMBL" id="KDB22853.1"/>
    </source>
</evidence>
<dbReference type="PANTHER" id="PTHR24006:SF644">
    <property type="entry name" value="UBIQUITIN CARBOXYL-TERMINAL HYDROLASE 7"/>
    <property type="match status" value="1"/>
</dbReference>